<protein>
    <recommendedName>
        <fullName evidence="5">Mannosylglycerate hydrolase MGH1-like glycoside hydrolase domain-containing protein</fullName>
    </recommendedName>
</protein>
<comment type="caution">
    <text evidence="6">The sequence shown here is derived from an EMBL/GenBank/DDBJ whole genome shotgun (WGS) entry which is preliminary data.</text>
</comment>
<evidence type="ECO:0000259" key="5">
    <source>
        <dbReference type="Pfam" id="PF22422"/>
    </source>
</evidence>
<feature type="region of interest" description="Disordered" evidence="4">
    <location>
        <begin position="1"/>
        <end position="31"/>
    </location>
</feature>
<gene>
    <name evidence="6" type="ORF">ACFQ5X_12550</name>
</gene>
<organism evidence="6 7">
    <name type="scientific">Streptomyces kaempferi</name>
    <dbReference type="NCBI Taxonomy" id="333725"/>
    <lineage>
        <taxon>Bacteria</taxon>
        <taxon>Bacillati</taxon>
        <taxon>Actinomycetota</taxon>
        <taxon>Actinomycetes</taxon>
        <taxon>Kitasatosporales</taxon>
        <taxon>Streptomycetaceae</taxon>
        <taxon>Streptomyces</taxon>
    </lineage>
</organism>
<proteinExistence type="inferred from homology"/>
<comment type="similarity">
    <text evidence="1">Belongs to the glycosyl hydrolase 63 family.</text>
</comment>
<feature type="region of interest" description="Disordered" evidence="4">
    <location>
        <begin position="353"/>
        <end position="424"/>
    </location>
</feature>
<dbReference type="PANTHER" id="PTHR10412:SF11">
    <property type="entry name" value="MANNOSYL-OLIGOSACCHARIDE GLUCOSIDASE"/>
    <property type="match status" value="1"/>
</dbReference>
<evidence type="ECO:0000256" key="3">
    <source>
        <dbReference type="ARBA" id="ARBA00023295"/>
    </source>
</evidence>
<dbReference type="InterPro" id="IPR054491">
    <property type="entry name" value="MGH1-like_GH"/>
</dbReference>
<evidence type="ECO:0000256" key="1">
    <source>
        <dbReference type="ARBA" id="ARBA00010833"/>
    </source>
</evidence>
<reference evidence="7" key="1">
    <citation type="journal article" date="2019" name="Int. J. Syst. Evol. Microbiol.">
        <title>The Global Catalogue of Microorganisms (GCM) 10K type strain sequencing project: providing services to taxonomists for standard genome sequencing and annotation.</title>
        <authorList>
            <consortium name="The Broad Institute Genomics Platform"/>
            <consortium name="The Broad Institute Genome Sequencing Center for Infectious Disease"/>
            <person name="Wu L."/>
            <person name="Ma J."/>
        </authorList>
    </citation>
    <scope>NUCLEOTIDE SEQUENCE [LARGE SCALE GENOMIC DNA]</scope>
    <source>
        <strain evidence="7">CGMCC 4.7020</strain>
    </source>
</reference>
<dbReference type="Pfam" id="PF22422">
    <property type="entry name" value="MGH1-like_GH"/>
    <property type="match status" value="2"/>
</dbReference>
<dbReference type="Proteomes" id="UP001597058">
    <property type="component" value="Unassembled WGS sequence"/>
</dbReference>
<dbReference type="InterPro" id="IPR012341">
    <property type="entry name" value="6hp_glycosidase-like_sf"/>
</dbReference>
<dbReference type="PANTHER" id="PTHR10412">
    <property type="entry name" value="MANNOSYL-OLIGOSACCHARIDE GLUCOSIDASE"/>
    <property type="match status" value="1"/>
</dbReference>
<keyword evidence="2" id="KW-0378">Hydrolase</keyword>
<evidence type="ECO:0000256" key="2">
    <source>
        <dbReference type="ARBA" id="ARBA00022801"/>
    </source>
</evidence>
<keyword evidence="7" id="KW-1185">Reference proteome</keyword>
<evidence type="ECO:0000256" key="4">
    <source>
        <dbReference type="SAM" id="MobiDB-lite"/>
    </source>
</evidence>
<dbReference type="InterPro" id="IPR008928">
    <property type="entry name" value="6-hairpin_glycosidase_sf"/>
</dbReference>
<dbReference type="RefSeq" id="WP_381241071.1">
    <property type="nucleotide sequence ID" value="NZ_JBHSKH010000086.1"/>
</dbReference>
<feature type="compositionally biased region" description="Basic and acidic residues" evidence="4">
    <location>
        <begin position="359"/>
        <end position="371"/>
    </location>
</feature>
<feature type="domain" description="Mannosylglycerate hydrolase MGH1-like glycoside hydrolase" evidence="5">
    <location>
        <begin position="416"/>
        <end position="544"/>
    </location>
</feature>
<feature type="compositionally biased region" description="Basic and acidic residues" evidence="4">
    <location>
        <begin position="381"/>
        <end position="419"/>
    </location>
</feature>
<name>A0ABW3XAP8_9ACTN</name>
<evidence type="ECO:0000313" key="7">
    <source>
        <dbReference type="Proteomes" id="UP001597058"/>
    </source>
</evidence>
<feature type="compositionally biased region" description="Polar residues" evidence="4">
    <location>
        <begin position="1"/>
        <end position="23"/>
    </location>
</feature>
<sequence length="602" mass="64399">MDSTTQLTIRRTGITTPVRTSGSPAPPGSGEITHSAADVYDPVRSAGSLHLRAAHVLEGNWTGTSTVPSRGLYPHQWSWDSAFIAIGLRHVSPLRAQTELETLLGAQWGDGRIPHIVFNPSVPLDAYFPSPDFWRSSTAGRAAGAPRTVQTSGIVQPPVHALAAWLVHQADPGLSRARSFLPRVYPRLAAWHRYLLHRRDLGGGGLASVVHPWEQGMDNSPCWDAPLGRITPAPPRTFRRADLDHGSAEDRPTDLDYGRYVRLATDYRDGGYADGAGAEAGAGAGRFAVEDPAFNALLIASEHALAAIARELGAAGTARHARAERLTAALVARLWDPAEGMFFCRDVYGGGEGESGAHGTERRSPSGDRTSEPCLQSGALEAERRSRAGDRAAEQRAQSDAREREQRSRSGAHGTERRSPSGALIPERSVAGLLPLILPALPRDIATTLVRTAGGPHFGLGGVARLVPSYDLTGHAFDPRRYWRGPAWFNTNWLLERGLRLHGEHGRAQELRSALLETADTSGFAEYVDPYTGEACGALGFSWTAALTLDLLHEPPGADQVVSRPGRDTFDTAQGAAPHGTPPDGTAPRGSFETGAKGGDRG</sequence>
<feature type="region of interest" description="Disordered" evidence="4">
    <location>
        <begin position="558"/>
        <end position="602"/>
    </location>
</feature>
<keyword evidence="3" id="KW-0326">Glycosidase</keyword>
<accession>A0ABW3XAP8</accession>
<dbReference type="InterPro" id="IPR004888">
    <property type="entry name" value="Glycoside_hydrolase_63"/>
</dbReference>
<dbReference type="Gene3D" id="1.50.10.10">
    <property type="match status" value="1"/>
</dbReference>
<dbReference type="SUPFAM" id="SSF48208">
    <property type="entry name" value="Six-hairpin glycosidases"/>
    <property type="match status" value="1"/>
</dbReference>
<feature type="domain" description="Mannosylglycerate hydrolase MGH1-like glycoside hydrolase" evidence="5">
    <location>
        <begin position="73"/>
        <end position="349"/>
    </location>
</feature>
<evidence type="ECO:0000313" key="6">
    <source>
        <dbReference type="EMBL" id="MFD1306667.1"/>
    </source>
</evidence>
<dbReference type="EMBL" id="JBHTMM010000012">
    <property type="protein sequence ID" value="MFD1306667.1"/>
    <property type="molecule type" value="Genomic_DNA"/>
</dbReference>